<keyword evidence="3" id="KW-1185">Reference proteome</keyword>
<dbReference type="Gene3D" id="1.40.20.10">
    <property type="entry name" value="CHAD domain"/>
    <property type="match status" value="1"/>
</dbReference>
<feature type="domain" description="CHAD" evidence="1">
    <location>
        <begin position="19"/>
        <end position="282"/>
    </location>
</feature>
<proteinExistence type="predicted"/>
<evidence type="ECO:0000259" key="1">
    <source>
        <dbReference type="PROSITE" id="PS51708"/>
    </source>
</evidence>
<organism evidence="2 3">
    <name type="scientific">Paragemmobacter amnigenus</name>
    <dbReference type="NCBI Taxonomy" id="2852097"/>
    <lineage>
        <taxon>Bacteria</taxon>
        <taxon>Pseudomonadati</taxon>
        <taxon>Pseudomonadota</taxon>
        <taxon>Alphaproteobacteria</taxon>
        <taxon>Rhodobacterales</taxon>
        <taxon>Paracoccaceae</taxon>
        <taxon>Paragemmobacter</taxon>
    </lineage>
</organism>
<accession>A0ABS6J8I0</accession>
<dbReference type="EMBL" id="JAAATX020000018">
    <property type="protein sequence ID" value="MBU9700055.1"/>
    <property type="molecule type" value="Genomic_DNA"/>
</dbReference>
<evidence type="ECO:0000313" key="3">
    <source>
        <dbReference type="Proteomes" id="UP000731907"/>
    </source>
</evidence>
<dbReference type="Proteomes" id="UP000731907">
    <property type="component" value="Unassembled WGS sequence"/>
</dbReference>
<comment type="caution">
    <text evidence="2">The sequence shown here is derived from an EMBL/GenBank/DDBJ whole genome shotgun (WGS) entry which is preliminary data.</text>
</comment>
<gene>
    <name evidence="2" type="ORF">GU927_019610</name>
</gene>
<dbReference type="Pfam" id="PF05235">
    <property type="entry name" value="CHAD"/>
    <property type="match status" value="1"/>
</dbReference>
<dbReference type="PROSITE" id="PS51708">
    <property type="entry name" value="CHAD"/>
    <property type="match status" value="1"/>
</dbReference>
<sequence length="308" mass="34326">MDDAPTPRDLVLSDALAPDIDTESAFRILIERCCIDVDVWIARFLERDDPQGAKKARVAIRRLTTTLDAFRHILKRKSLATDRSKAKAIFRIIGEVRDADVYLDLRGEVAKTKDRKKAQRLRDQTRGKLRKERAVGFAPALMAKVSDGSLFRDKVRGTVARKRPLRETAAEVLQECWDGCMSYPADLATLSDRRRHDLRKALKSLRYAGEFFSPVWPSPLWPVLRGNLRGAQDGLGQLNDLVVARHKDGRVDKDAEAAALACASDAWLALRAAPRWWDEAAVQPHGIGASATVMETSSNLCATVTEQG</sequence>
<protein>
    <submittedName>
        <fullName evidence="2">CHAD domain-containing protein</fullName>
    </submittedName>
</protein>
<dbReference type="InterPro" id="IPR038186">
    <property type="entry name" value="CHAD_dom_sf"/>
</dbReference>
<evidence type="ECO:0000313" key="2">
    <source>
        <dbReference type="EMBL" id="MBU9700055.1"/>
    </source>
</evidence>
<dbReference type="InterPro" id="IPR007899">
    <property type="entry name" value="CHAD_dom"/>
</dbReference>
<dbReference type="PANTHER" id="PTHR39339:SF1">
    <property type="entry name" value="CHAD DOMAIN-CONTAINING PROTEIN"/>
    <property type="match status" value="1"/>
</dbReference>
<dbReference type="PANTHER" id="PTHR39339">
    <property type="entry name" value="SLR1444 PROTEIN"/>
    <property type="match status" value="1"/>
</dbReference>
<name>A0ABS6J8I0_9RHOB</name>
<reference evidence="2 3" key="1">
    <citation type="submission" date="2021-06" db="EMBL/GenBank/DDBJ databases">
        <title>Rhodobacteraceae bacterium strain HSP-20.</title>
        <authorList>
            <person name="Chen W.-M."/>
        </authorList>
    </citation>
    <scope>NUCLEOTIDE SEQUENCE [LARGE SCALE GENOMIC DNA]</scope>
    <source>
        <strain evidence="2 3">HSP-20</strain>
    </source>
</reference>
<dbReference type="RefSeq" id="WP_161764111.1">
    <property type="nucleotide sequence ID" value="NZ_JAAATX020000018.1"/>
</dbReference>
<dbReference type="SMART" id="SM00880">
    <property type="entry name" value="CHAD"/>
    <property type="match status" value="1"/>
</dbReference>